<proteinExistence type="inferred from homology"/>
<sequence length="368" mass="41915">MRLSHIDYNSIKEKALKGRYITHNHITPILKDLPAVFKLEEIGRSVKDLPIYTVTFGNGPKKILMWSQMHGNESTTTKAIFDLFNLIVGSSKISSTILSTCTIKIIPILNPDGAMVYTRMNANIVDLNRDAQERSQPESKVLRNCYEHFKPDFCFNLHGQRTIFNVGNSSKPATVSFLAPAFDKERNISFTRAQSMRLIVAMNQELQESIPGQIGRYDDGFNANCVGDTFQMLNIPTILFEAGHYPNDYDREETRKFIFIAMLKAIDVISSDTLENYDQSAYFEIPDNNKLFFDILIKNVHIIDPIKYKEGDSLGILYKEVLKNEQITFEASLEKSGNLEGYFGHKTYDCTSENDFSYLKSATFAKLI</sequence>
<name>A0A6I2MJ89_9FLAO</name>
<organism evidence="3 4">
    <name type="scientific">Maribacter luteus</name>
    <dbReference type="NCBI Taxonomy" id="2594478"/>
    <lineage>
        <taxon>Bacteria</taxon>
        <taxon>Pseudomonadati</taxon>
        <taxon>Bacteroidota</taxon>
        <taxon>Flavobacteriia</taxon>
        <taxon>Flavobacteriales</taxon>
        <taxon>Flavobacteriaceae</taxon>
        <taxon>Maribacter</taxon>
    </lineage>
</organism>
<feature type="domain" description="Peptidase M14" evidence="2">
    <location>
        <begin position="7"/>
        <end position="265"/>
    </location>
</feature>
<feature type="active site" description="Proton donor/acceptor" evidence="1">
    <location>
        <position position="241"/>
    </location>
</feature>
<dbReference type="CDD" id="cd06239">
    <property type="entry name" value="M14-like"/>
    <property type="match status" value="1"/>
</dbReference>
<reference evidence="3 4" key="1">
    <citation type="submission" date="2019-11" db="EMBL/GenBank/DDBJ databases">
        <title>Maribacter lutea sp. nov., a marine bacterium isolated from intertidal sand.</title>
        <authorList>
            <person name="Liu A."/>
        </authorList>
    </citation>
    <scope>NUCLEOTIDE SEQUENCE [LARGE SCALE GENOMIC DNA]</scope>
    <source>
        <strain evidence="3 4">RZ05</strain>
    </source>
</reference>
<dbReference type="OrthoDB" id="1119199at2"/>
<dbReference type="GO" id="GO:0004181">
    <property type="term" value="F:metallocarboxypeptidase activity"/>
    <property type="evidence" value="ECO:0007669"/>
    <property type="project" value="InterPro"/>
</dbReference>
<evidence type="ECO:0000256" key="1">
    <source>
        <dbReference type="PROSITE-ProRule" id="PRU01379"/>
    </source>
</evidence>
<comment type="similarity">
    <text evidence="1">Belongs to the peptidase M14 family.</text>
</comment>
<protein>
    <submittedName>
        <fullName evidence="3">Peptidase M14</fullName>
    </submittedName>
</protein>
<dbReference type="Gene3D" id="3.40.630.10">
    <property type="entry name" value="Zn peptidases"/>
    <property type="match status" value="1"/>
</dbReference>
<evidence type="ECO:0000313" key="3">
    <source>
        <dbReference type="EMBL" id="MRX63931.1"/>
    </source>
</evidence>
<dbReference type="InterPro" id="IPR000834">
    <property type="entry name" value="Peptidase_M14"/>
</dbReference>
<dbReference type="GO" id="GO:0008270">
    <property type="term" value="F:zinc ion binding"/>
    <property type="evidence" value="ECO:0007669"/>
    <property type="project" value="InterPro"/>
</dbReference>
<comment type="caution">
    <text evidence="3">The sequence shown here is derived from an EMBL/GenBank/DDBJ whole genome shotgun (WGS) entry which is preliminary data.</text>
</comment>
<dbReference type="GO" id="GO:0006508">
    <property type="term" value="P:proteolysis"/>
    <property type="evidence" value="ECO:0007669"/>
    <property type="project" value="InterPro"/>
</dbReference>
<dbReference type="AlphaFoldDB" id="A0A6I2MJ89"/>
<evidence type="ECO:0000259" key="2">
    <source>
        <dbReference type="PROSITE" id="PS52035"/>
    </source>
</evidence>
<dbReference type="Pfam" id="PF00246">
    <property type="entry name" value="Peptidase_M14"/>
    <property type="match status" value="1"/>
</dbReference>
<dbReference type="SUPFAM" id="SSF53187">
    <property type="entry name" value="Zn-dependent exopeptidases"/>
    <property type="match status" value="1"/>
</dbReference>
<accession>A0A6I2MJ89</accession>
<gene>
    <name evidence="3" type="ORF">GJ691_07090</name>
</gene>
<dbReference type="RefSeq" id="WP_154365264.1">
    <property type="nucleotide sequence ID" value="NZ_WKJH01000004.1"/>
</dbReference>
<dbReference type="PROSITE" id="PS52035">
    <property type="entry name" value="PEPTIDASE_M14"/>
    <property type="match status" value="1"/>
</dbReference>
<evidence type="ECO:0000313" key="4">
    <source>
        <dbReference type="Proteomes" id="UP000443153"/>
    </source>
</evidence>
<keyword evidence="4" id="KW-1185">Reference proteome</keyword>
<dbReference type="Proteomes" id="UP000443153">
    <property type="component" value="Unassembled WGS sequence"/>
</dbReference>
<dbReference type="EMBL" id="WKJH01000004">
    <property type="protein sequence ID" value="MRX63931.1"/>
    <property type="molecule type" value="Genomic_DNA"/>
</dbReference>